<dbReference type="InterPro" id="IPR009061">
    <property type="entry name" value="DNA-bd_dom_put_sf"/>
</dbReference>
<gene>
    <name evidence="2" type="ORF">FH608_046575</name>
</gene>
<comment type="caution">
    <text evidence="2">The sequence shown here is derived from an EMBL/GenBank/DDBJ whole genome shotgun (WGS) entry which is preliminary data.</text>
</comment>
<dbReference type="SUPFAM" id="SSF46955">
    <property type="entry name" value="Putative DNA-binding domain"/>
    <property type="match status" value="1"/>
</dbReference>
<organism evidence="2 3">
    <name type="scientific">Nonomuraea phyllanthi</name>
    <dbReference type="NCBI Taxonomy" id="2219224"/>
    <lineage>
        <taxon>Bacteria</taxon>
        <taxon>Bacillati</taxon>
        <taxon>Actinomycetota</taxon>
        <taxon>Actinomycetes</taxon>
        <taxon>Streptosporangiales</taxon>
        <taxon>Streptosporangiaceae</taxon>
        <taxon>Nonomuraea</taxon>
    </lineage>
</organism>
<dbReference type="Pfam" id="PF12728">
    <property type="entry name" value="HTH_17"/>
    <property type="match status" value="1"/>
</dbReference>
<dbReference type="OrthoDB" id="4949931at2"/>
<sequence>MEDTSEDASASEQAQEQILYTAEEAAALVQLTPYWLKYRARQGLIPHRRVGRLFRFAREDLEAIKDMSAQPVKTPRESA</sequence>
<evidence type="ECO:0000259" key="1">
    <source>
        <dbReference type="Pfam" id="PF12728"/>
    </source>
</evidence>
<feature type="domain" description="Helix-turn-helix" evidence="1">
    <location>
        <begin position="19"/>
        <end position="63"/>
    </location>
</feature>
<dbReference type="Proteomes" id="UP000312512">
    <property type="component" value="Unassembled WGS sequence"/>
</dbReference>
<evidence type="ECO:0000313" key="2">
    <source>
        <dbReference type="EMBL" id="KAB8186959.1"/>
    </source>
</evidence>
<evidence type="ECO:0000313" key="3">
    <source>
        <dbReference type="Proteomes" id="UP000312512"/>
    </source>
</evidence>
<dbReference type="AlphaFoldDB" id="A0A5C4V637"/>
<accession>A0A5C4V637</accession>
<keyword evidence="3" id="KW-1185">Reference proteome</keyword>
<dbReference type="InterPro" id="IPR041657">
    <property type="entry name" value="HTH_17"/>
</dbReference>
<name>A0A5C4V637_9ACTN</name>
<protein>
    <submittedName>
        <fullName evidence="2">Helix-turn-helix domain-containing protein</fullName>
    </submittedName>
</protein>
<dbReference type="EMBL" id="VDLX02000028">
    <property type="protein sequence ID" value="KAB8186959.1"/>
    <property type="molecule type" value="Genomic_DNA"/>
</dbReference>
<reference evidence="2 3" key="1">
    <citation type="submission" date="2019-10" db="EMBL/GenBank/DDBJ databases">
        <title>Nonomuraea sp. nov., isolated from Phyllanthus amarus.</title>
        <authorList>
            <person name="Klykleung N."/>
            <person name="Tanasupawat S."/>
        </authorList>
    </citation>
    <scope>NUCLEOTIDE SEQUENCE [LARGE SCALE GENOMIC DNA]</scope>
    <source>
        <strain evidence="2 3">PA1-10</strain>
    </source>
</reference>
<proteinExistence type="predicted"/>
<dbReference type="RefSeq" id="WP_139637623.1">
    <property type="nucleotide sequence ID" value="NZ_VDLX02000028.1"/>
</dbReference>